<protein>
    <recommendedName>
        <fullName evidence="2">Type IV pilus assembly protein PilM</fullName>
    </recommendedName>
</protein>
<dbReference type="InterPro" id="IPR043129">
    <property type="entry name" value="ATPase_NBD"/>
</dbReference>
<dbReference type="PANTHER" id="PTHR32432">
    <property type="entry name" value="CELL DIVISION PROTEIN FTSA-RELATED"/>
    <property type="match status" value="1"/>
</dbReference>
<reference evidence="1" key="1">
    <citation type="submission" date="2019-09" db="EMBL/GenBank/DDBJ databases">
        <title>In-depth cultivation of the pig gut microbiome towards novel bacterial diversity and tailored functional studies.</title>
        <authorList>
            <person name="Wylensek D."/>
            <person name="Hitch T.C.A."/>
            <person name="Clavel T."/>
        </authorList>
    </citation>
    <scope>NUCLEOTIDE SEQUENCE</scope>
    <source>
        <strain evidence="1">RF-744-FAT-WT-3</strain>
    </source>
</reference>
<gene>
    <name evidence="1" type="ORF">FYJ66_01600</name>
</gene>
<dbReference type="AlphaFoldDB" id="A0A6A8M4R7"/>
<sequence length="335" mass="38101">MAKENMIGMDIGNSTLKMAVCQDGVPEQFIRVPLPDNLVSNDDITSWDAMGQFIKSSLSENKVRTRNVALSLPDRHLIVHRVSMPLMTIGQLKVNLPYEFRAYINENKDQYIYDYSVVNIKKDPDKPGKGEMDLIAVAMERDLLAKYKDMFGKVGLKLCTVSPEAFALKNIIDEYEEEREITGKRDYAILDLGAKSVKIHFFTDGVFDITRVLDPGCDEFIRMTASILDVDQHVARLKFENNVDGIQESEDMVSRYSDLAVEIMRTMNFYRYNHQDSNLDSLYVCGGGVCILRLLQSIQESLDVTLRSSRKLIPDEDPSFDRMILCPQALGVAWE</sequence>
<evidence type="ECO:0008006" key="2">
    <source>
        <dbReference type="Google" id="ProtNLM"/>
    </source>
</evidence>
<dbReference type="Pfam" id="PF11104">
    <property type="entry name" value="PilM_2"/>
    <property type="match status" value="1"/>
</dbReference>
<dbReference type="RefSeq" id="WP_154571771.1">
    <property type="nucleotide sequence ID" value="NZ_JAXDSY010000026.1"/>
</dbReference>
<dbReference type="Gene3D" id="3.30.420.40">
    <property type="match status" value="2"/>
</dbReference>
<name>A0A6A8M4R7_9FIRM</name>
<accession>A0A6A8M4R7</accession>
<comment type="caution">
    <text evidence="1">The sequence shown here is derived from an EMBL/GenBank/DDBJ whole genome shotgun (WGS) entry which is preliminary data.</text>
</comment>
<dbReference type="InterPro" id="IPR050696">
    <property type="entry name" value="FtsA/MreB"/>
</dbReference>
<organism evidence="1">
    <name type="scientific">Baileyella intestinalis</name>
    <dbReference type="NCBI Taxonomy" id="2606709"/>
    <lineage>
        <taxon>Bacteria</taxon>
        <taxon>Bacillati</taxon>
        <taxon>Bacillota</taxon>
        <taxon>Clostridia</taxon>
        <taxon>Peptostreptococcales</taxon>
        <taxon>Anaerovoracaceae</taxon>
        <taxon>Baileyella</taxon>
    </lineage>
</organism>
<dbReference type="PANTHER" id="PTHR32432:SF3">
    <property type="entry name" value="ETHANOLAMINE UTILIZATION PROTEIN EUTJ"/>
    <property type="match status" value="1"/>
</dbReference>
<evidence type="ECO:0000313" key="1">
    <source>
        <dbReference type="EMBL" id="MST68305.1"/>
    </source>
</evidence>
<dbReference type="EMBL" id="VUNB01000001">
    <property type="protein sequence ID" value="MST68305.1"/>
    <property type="molecule type" value="Genomic_DNA"/>
</dbReference>
<dbReference type="Gene3D" id="3.30.1490.300">
    <property type="match status" value="1"/>
</dbReference>
<dbReference type="SUPFAM" id="SSF53067">
    <property type="entry name" value="Actin-like ATPase domain"/>
    <property type="match status" value="2"/>
</dbReference>
<dbReference type="InterPro" id="IPR005883">
    <property type="entry name" value="PilM"/>
</dbReference>
<dbReference type="CDD" id="cd24049">
    <property type="entry name" value="ASKHA_NBD_PilM"/>
    <property type="match status" value="1"/>
</dbReference>
<proteinExistence type="predicted"/>